<name>A0ABQ4YLE4_9ASTR</name>
<keyword evidence="3" id="KW-1185">Reference proteome</keyword>
<dbReference type="Pfam" id="PF15072">
    <property type="entry name" value="HROB"/>
    <property type="match status" value="1"/>
</dbReference>
<accession>A0ABQ4YLE4</accession>
<dbReference type="Proteomes" id="UP001151760">
    <property type="component" value="Unassembled WGS sequence"/>
</dbReference>
<evidence type="ECO:0000313" key="2">
    <source>
        <dbReference type="EMBL" id="GJS77767.1"/>
    </source>
</evidence>
<gene>
    <name evidence="2" type="ORF">Tco_0727648</name>
</gene>
<evidence type="ECO:0000259" key="1">
    <source>
        <dbReference type="Pfam" id="PF15072"/>
    </source>
</evidence>
<feature type="domain" description="Homologous recombination OB-fold protein OB-fold" evidence="1">
    <location>
        <begin position="100"/>
        <end position="184"/>
    </location>
</feature>
<dbReference type="InterPro" id="IPR058570">
    <property type="entry name" value="HROB_OB"/>
</dbReference>
<dbReference type="InterPro" id="IPR028045">
    <property type="entry name" value="HROB"/>
</dbReference>
<dbReference type="PANTHER" id="PTHR14523:SF1">
    <property type="entry name" value="HOMOLOGOUS RECOMBINATION OB-FOLD PROTEIN"/>
    <property type="match status" value="1"/>
</dbReference>
<proteinExistence type="predicted"/>
<sequence length="193" mass="21213">MDFNLNNENDQWELSLDIDDFDIRLTPVLRPSSSTRVETSPSTQNPVRIIPEYMKKVVEDVSEDEDFKSGSWVSATDYVNANGGTVSGCLGDIKNFLKNEKLDQVVAIVKSCSPNVIGDLTVTMEDLLGTIHETIHKVIGEGGYENDISLGAALIFANISVFSPKSLMHYLNITMKNVVKVFRKDTVHGSGSG</sequence>
<reference evidence="2" key="2">
    <citation type="submission" date="2022-01" db="EMBL/GenBank/DDBJ databases">
        <authorList>
            <person name="Yamashiro T."/>
            <person name="Shiraishi A."/>
            <person name="Satake H."/>
            <person name="Nakayama K."/>
        </authorList>
    </citation>
    <scope>NUCLEOTIDE SEQUENCE</scope>
</reference>
<reference evidence="2" key="1">
    <citation type="journal article" date="2022" name="Int. J. Mol. Sci.">
        <title>Draft Genome of Tanacetum Coccineum: Genomic Comparison of Closely Related Tanacetum-Family Plants.</title>
        <authorList>
            <person name="Yamashiro T."/>
            <person name="Shiraishi A."/>
            <person name="Nakayama K."/>
            <person name="Satake H."/>
        </authorList>
    </citation>
    <scope>NUCLEOTIDE SEQUENCE</scope>
</reference>
<organism evidence="2 3">
    <name type="scientific">Tanacetum coccineum</name>
    <dbReference type="NCBI Taxonomy" id="301880"/>
    <lineage>
        <taxon>Eukaryota</taxon>
        <taxon>Viridiplantae</taxon>
        <taxon>Streptophyta</taxon>
        <taxon>Embryophyta</taxon>
        <taxon>Tracheophyta</taxon>
        <taxon>Spermatophyta</taxon>
        <taxon>Magnoliopsida</taxon>
        <taxon>eudicotyledons</taxon>
        <taxon>Gunneridae</taxon>
        <taxon>Pentapetalae</taxon>
        <taxon>asterids</taxon>
        <taxon>campanulids</taxon>
        <taxon>Asterales</taxon>
        <taxon>Asteraceae</taxon>
        <taxon>Asteroideae</taxon>
        <taxon>Anthemideae</taxon>
        <taxon>Anthemidinae</taxon>
        <taxon>Tanacetum</taxon>
    </lineage>
</organism>
<protein>
    <submittedName>
        <fullName evidence="2">Zf-CCHC domain-containing protein</fullName>
    </submittedName>
</protein>
<dbReference type="PANTHER" id="PTHR14523">
    <property type="entry name" value="UNCHARACTERIZED PROTEIN C17ORF53 HOMOLOG"/>
    <property type="match status" value="1"/>
</dbReference>
<dbReference type="EMBL" id="BQNB010010472">
    <property type="protein sequence ID" value="GJS77767.1"/>
    <property type="molecule type" value="Genomic_DNA"/>
</dbReference>
<evidence type="ECO:0000313" key="3">
    <source>
        <dbReference type="Proteomes" id="UP001151760"/>
    </source>
</evidence>
<comment type="caution">
    <text evidence="2">The sequence shown here is derived from an EMBL/GenBank/DDBJ whole genome shotgun (WGS) entry which is preliminary data.</text>
</comment>